<dbReference type="Gene3D" id="1.20.1720.10">
    <property type="entry name" value="Multidrug resistance protein D"/>
    <property type="match status" value="1"/>
</dbReference>
<dbReference type="InterPro" id="IPR036259">
    <property type="entry name" value="MFS_trans_sf"/>
</dbReference>
<dbReference type="Gene3D" id="1.20.1250.20">
    <property type="entry name" value="MFS general substrate transporter like domains"/>
    <property type="match status" value="1"/>
</dbReference>
<feature type="transmembrane region" description="Helical" evidence="7">
    <location>
        <begin position="207"/>
        <end position="230"/>
    </location>
</feature>
<accession>A0A4V0Z013</accession>
<evidence type="ECO:0000313" key="10">
    <source>
        <dbReference type="Proteomes" id="UP000290365"/>
    </source>
</evidence>
<protein>
    <submittedName>
        <fullName evidence="9">MFS transporter</fullName>
    </submittedName>
</protein>
<dbReference type="InterPro" id="IPR020846">
    <property type="entry name" value="MFS_dom"/>
</dbReference>
<dbReference type="PANTHER" id="PTHR42718:SF46">
    <property type="entry name" value="BLR6921 PROTEIN"/>
    <property type="match status" value="1"/>
</dbReference>
<feature type="transmembrane region" description="Helical" evidence="7">
    <location>
        <begin position="103"/>
        <end position="127"/>
    </location>
</feature>
<feature type="transmembrane region" description="Helical" evidence="7">
    <location>
        <begin position="148"/>
        <end position="171"/>
    </location>
</feature>
<feature type="transmembrane region" description="Helical" evidence="7">
    <location>
        <begin position="320"/>
        <end position="338"/>
    </location>
</feature>
<keyword evidence="5 7" id="KW-1133">Transmembrane helix</keyword>
<dbReference type="Pfam" id="PF07690">
    <property type="entry name" value="MFS_1"/>
    <property type="match status" value="1"/>
</dbReference>
<evidence type="ECO:0000256" key="6">
    <source>
        <dbReference type="ARBA" id="ARBA00023136"/>
    </source>
</evidence>
<evidence type="ECO:0000259" key="8">
    <source>
        <dbReference type="PROSITE" id="PS50850"/>
    </source>
</evidence>
<dbReference type="PROSITE" id="PS50850">
    <property type="entry name" value="MFS"/>
    <property type="match status" value="1"/>
</dbReference>
<dbReference type="Proteomes" id="UP000290365">
    <property type="component" value="Chromosome"/>
</dbReference>
<evidence type="ECO:0000256" key="3">
    <source>
        <dbReference type="ARBA" id="ARBA00022475"/>
    </source>
</evidence>
<dbReference type="OrthoDB" id="4080117at2"/>
<dbReference type="GO" id="GO:0022857">
    <property type="term" value="F:transmembrane transporter activity"/>
    <property type="evidence" value="ECO:0007669"/>
    <property type="project" value="InterPro"/>
</dbReference>
<evidence type="ECO:0000256" key="1">
    <source>
        <dbReference type="ARBA" id="ARBA00004651"/>
    </source>
</evidence>
<feature type="transmembrane region" description="Helical" evidence="7">
    <location>
        <begin position="17"/>
        <end position="40"/>
    </location>
</feature>
<keyword evidence="2" id="KW-0813">Transport</keyword>
<feature type="domain" description="Major facilitator superfamily (MFS) profile" evidence="8">
    <location>
        <begin position="1"/>
        <end position="342"/>
    </location>
</feature>
<dbReference type="SUPFAM" id="SSF103473">
    <property type="entry name" value="MFS general substrate transporter"/>
    <property type="match status" value="1"/>
</dbReference>
<dbReference type="InterPro" id="IPR011701">
    <property type="entry name" value="MFS"/>
</dbReference>
<evidence type="ECO:0000256" key="4">
    <source>
        <dbReference type="ARBA" id="ARBA00022692"/>
    </source>
</evidence>
<proteinExistence type="predicted"/>
<evidence type="ECO:0000256" key="7">
    <source>
        <dbReference type="SAM" id="Phobius"/>
    </source>
</evidence>
<reference evidence="9 10" key="1">
    <citation type="submission" date="2019-01" db="EMBL/GenBank/DDBJ databases">
        <title>Ktedonosporobacter rubrisoli SCAWS-G2.</title>
        <authorList>
            <person name="Huang Y."/>
            <person name="Yan B."/>
        </authorList>
    </citation>
    <scope>NUCLEOTIDE SEQUENCE [LARGE SCALE GENOMIC DNA]</scope>
    <source>
        <strain evidence="9 10">SCAWS-G2</strain>
    </source>
</reference>
<evidence type="ECO:0000313" key="9">
    <source>
        <dbReference type="EMBL" id="QBD81621.1"/>
    </source>
</evidence>
<comment type="subcellular location">
    <subcellularLocation>
        <location evidence="1">Cell membrane</location>
        <topology evidence="1">Multi-pass membrane protein</topology>
    </subcellularLocation>
</comment>
<sequence>MLAHHAVQRGEERNRALGVWGAMGAAGGATGMILGGILTAALGWEWIFFINLPIGLGAAIAAPGLLPADSSSETGKKLDLAGALTITLALGLLIFALNSSEQASFPIGLFLGLLAVAGILLVAFVVIERRTSQPLVAFRLFRLPGVTGANLAALLLNAIIASELFFTTLYLQQVLGLSALATGIAFLPNSALVLVGSALASRLVNRFGAGLTLAAGALILGVSAFLLSGVTAGGSYLINVMPGFTLTGLGLGLTFVALTISATSGVEERDQGLASGVVNTAIQLGSGVGIAAVVAVALALSQTSSGSMSARLVASYATGYLIDMVLALLIAVLALLLVHRHSRR</sequence>
<feature type="transmembrane region" description="Helical" evidence="7">
    <location>
        <begin position="177"/>
        <end position="200"/>
    </location>
</feature>
<evidence type="ECO:0000256" key="2">
    <source>
        <dbReference type="ARBA" id="ARBA00022448"/>
    </source>
</evidence>
<keyword evidence="6 7" id="KW-0472">Membrane</keyword>
<feature type="transmembrane region" description="Helical" evidence="7">
    <location>
        <begin position="236"/>
        <end position="260"/>
    </location>
</feature>
<keyword evidence="4 7" id="KW-0812">Transmembrane</keyword>
<dbReference type="GO" id="GO:0005886">
    <property type="term" value="C:plasma membrane"/>
    <property type="evidence" value="ECO:0007669"/>
    <property type="project" value="UniProtKB-SubCell"/>
</dbReference>
<dbReference type="AlphaFoldDB" id="A0A4V0Z013"/>
<dbReference type="KEGG" id="kbs:EPA93_38880"/>
<feature type="transmembrane region" description="Helical" evidence="7">
    <location>
        <begin position="78"/>
        <end position="97"/>
    </location>
</feature>
<feature type="transmembrane region" description="Helical" evidence="7">
    <location>
        <begin position="281"/>
        <end position="300"/>
    </location>
</feature>
<gene>
    <name evidence="9" type="ORF">EPA93_38880</name>
</gene>
<evidence type="ECO:0000256" key="5">
    <source>
        <dbReference type="ARBA" id="ARBA00022989"/>
    </source>
</evidence>
<keyword evidence="10" id="KW-1185">Reference proteome</keyword>
<dbReference type="PANTHER" id="PTHR42718">
    <property type="entry name" value="MAJOR FACILITATOR SUPERFAMILY MULTIDRUG TRANSPORTER MFSC"/>
    <property type="match status" value="1"/>
</dbReference>
<keyword evidence="3" id="KW-1003">Cell membrane</keyword>
<dbReference type="EMBL" id="CP035758">
    <property type="protein sequence ID" value="QBD81621.1"/>
    <property type="molecule type" value="Genomic_DNA"/>
</dbReference>
<organism evidence="9 10">
    <name type="scientific">Ktedonosporobacter rubrisoli</name>
    <dbReference type="NCBI Taxonomy" id="2509675"/>
    <lineage>
        <taxon>Bacteria</taxon>
        <taxon>Bacillati</taxon>
        <taxon>Chloroflexota</taxon>
        <taxon>Ktedonobacteria</taxon>
        <taxon>Ktedonobacterales</taxon>
        <taxon>Ktedonosporobacteraceae</taxon>
        <taxon>Ktedonosporobacter</taxon>
    </lineage>
</organism>
<feature type="transmembrane region" description="Helical" evidence="7">
    <location>
        <begin position="46"/>
        <end position="66"/>
    </location>
</feature>
<name>A0A4V0Z013_KTERU</name>